<dbReference type="GO" id="GO:0007165">
    <property type="term" value="P:signal transduction"/>
    <property type="evidence" value="ECO:0007669"/>
    <property type="project" value="UniProtKB-KW"/>
</dbReference>
<evidence type="ECO:0000256" key="1">
    <source>
        <dbReference type="ARBA" id="ARBA00023224"/>
    </source>
</evidence>
<dbReference type="SUPFAM" id="SSF58104">
    <property type="entry name" value="Methyl-accepting chemotaxis protein (MCP) signaling domain"/>
    <property type="match status" value="1"/>
</dbReference>
<dbReference type="Proteomes" id="UP000667802">
    <property type="component" value="Unassembled WGS sequence"/>
</dbReference>
<evidence type="ECO:0000259" key="4">
    <source>
        <dbReference type="PROSITE" id="PS50111"/>
    </source>
</evidence>
<dbReference type="PROSITE" id="PS50111">
    <property type="entry name" value="CHEMOTAXIS_TRANSDUC_2"/>
    <property type="match status" value="1"/>
</dbReference>
<comment type="caution">
    <text evidence="5">The sequence shown here is derived from an EMBL/GenBank/DDBJ whole genome shotgun (WGS) entry which is preliminary data.</text>
</comment>
<evidence type="ECO:0000313" key="6">
    <source>
        <dbReference type="Proteomes" id="UP000667802"/>
    </source>
</evidence>
<evidence type="ECO:0000313" key="5">
    <source>
        <dbReference type="EMBL" id="MDR9894666.1"/>
    </source>
</evidence>
<organism evidence="5 6">
    <name type="scientific">Aetokthonos hydrillicola Thurmond2011</name>
    <dbReference type="NCBI Taxonomy" id="2712845"/>
    <lineage>
        <taxon>Bacteria</taxon>
        <taxon>Bacillati</taxon>
        <taxon>Cyanobacteriota</taxon>
        <taxon>Cyanophyceae</taxon>
        <taxon>Nostocales</taxon>
        <taxon>Hapalosiphonaceae</taxon>
        <taxon>Aetokthonos</taxon>
    </lineage>
</organism>
<proteinExistence type="predicted"/>
<keyword evidence="6" id="KW-1185">Reference proteome</keyword>
<dbReference type="AlphaFoldDB" id="A0AAP5M498"/>
<protein>
    <submittedName>
        <fullName evidence="5">Methyl-accepting chemotaxis protein</fullName>
    </submittedName>
</protein>
<keyword evidence="1 2" id="KW-0807">Transducer</keyword>
<dbReference type="RefSeq" id="WP_310833718.1">
    <property type="nucleotide sequence ID" value="NZ_JAALHA020000003.1"/>
</dbReference>
<sequence length="455" mass="49691">MYSNVVNKGKRQQEVENAQKIIIKMDQLALGLSMMLRSARGQVLFPQDKSYQHYQITTDKGIQILQKVSPELEVLIQEPQQKERLDTLLTKSNAFTEGIKEVFNLVRAGEINQATKLTDQLKLSELDKIHDQIVTQEINVLNQKQEEDKAAGNSLILVVISGTIISIIATLVSSLWITLGMNRKLQNSASEITASSSQIAAAIEQQESVTNQQATSVHETTTTMDELEASFRQSAEQAKAAVAAAQKVLNLTENGTKALEDNLKGIFTLENKVGAIANQMLNLSEQANQIGMISQFVSDLANQTDILAINSAVEAARAGEHGKGFSIVANEIRRLADQSQRSAEKISTLVLQIQNATSSTVMVTDEGTKTVKTVVAIAQKIEQAFTGVEESVNEVVLNNQQISLNLKQQLDGIQQVVQAMDVINKGARETAVGISQTRVGTQQLNKAALELKQMV</sequence>
<keyword evidence="3" id="KW-1133">Transmembrane helix</keyword>
<keyword evidence="3" id="KW-0812">Transmembrane</keyword>
<feature type="domain" description="Methyl-accepting transducer" evidence="4">
    <location>
        <begin position="188"/>
        <end position="424"/>
    </location>
</feature>
<keyword evidence="3" id="KW-0472">Membrane</keyword>
<dbReference type="PANTHER" id="PTHR32089:SF112">
    <property type="entry name" value="LYSOZYME-LIKE PROTEIN-RELATED"/>
    <property type="match status" value="1"/>
</dbReference>
<evidence type="ECO:0000256" key="3">
    <source>
        <dbReference type="SAM" id="Phobius"/>
    </source>
</evidence>
<name>A0AAP5M498_9CYAN</name>
<dbReference type="InterPro" id="IPR004089">
    <property type="entry name" value="MCPsignal_dom"/>
</dbReference>
<dbReference type="Gene3D" id="1.10.287.950">
    <property type="entry name" value="Methyl-accepting chemotaxis protein"/>
    <property type="match status" value="1"/>
</dbReference>
<reference evidence="6" key="1">
    <citation type="journal article" date="2021" name="Science">
        <title>Hunting the eagle killer: A cyanobacterial neurotoxin causes vacuolar myelinopathy.</title>
        <authorList>
            <person name="Breinlinger S."/>
            <person name="Phillips T.J."/>
            <person name="Haram B.N."/>
            <person name="Mares J."/>
            <person name="Martinez Yerena J.A."/>
            <person name="Hrouzek P."/>
            <person name="Sobotka R."/>
            <person name="Henderson W.M."/>
            <person name="Schmieder P."/>
            <person name="Williams S.M."/>
            <person name="Lauderdale J.D."/>
            <person name="Wilde H.D."/>
            <person name="Gerrin W."/>
            <person name="Kust A."/>
            <person name="Washington J.W."/>
            <person name="Wagner C."/>
            <person name="Geier B."/>
            <person name="Liebeke M."/>
            <person name="Enke H."/>
            <person name="Niedermeyer T.H.J."/>
            <person name="Wilde S.B."/>
        </authorList>
    </citation>
    <scope>NUCLEOTIDE SEQUENCE [LARGE SCALE GENOMIC DNA]</scope>
    <source>
        <strain evidence="6">Thurmond2011</strain>
    </source>
</reference>
<accession>A0AAP5M498</accession>
<dbReference type="Pfam" id="PF00015">
    <property type="entry name" value="MCPsignal"/>
    <property type="match status" value="1"/>
</dbReference>
<dbReference type="SMART" id="SM00283">
    <property type="entry name" value="MA"/>
    <property type="match status" value="1"/>
</dbReference>
<feature type="transmembrane region" description="Helical" evidence="3">
    <location>
        <begin position="155"/>
        <end position="179"/>
    </location>
</feature>
<gene>
    <name evidence="5" type="ORF">G7B40_008795</name>
</gene>
<dbReference type="EMBL" id="JAALHA020000003">
    <property type="protein sequence ID" value="MDR9894666.1"/>
    <property type="molecule type" value="Genomic_DNA"/>
</dbReference>
<dbReference type="GO" id="GO:0016020">
    <property type="term" value="C:membrane"/>
    <property type="evidence" value="ECO:0007669"/>
    <property type="project" value="InterPro"/>
</dbReference>
<dbReference type="PANTHER" id="PTHR32089">
    <property type="entry name" value="METHYL-ACCEPTING CHEMOTAXIS PROTEIN MCPB"/>
    <property type="match status" value="1"/>
</dbReference>
<evidence type="ECO:0000256" key="2">
    <source>
        <dbReference type="PROSITE-ProRule" id="PRU00284"/>
    </source>
</evidence>